<evidence type="ECO:0000256" key="6">
    <source>
        <dbReference type="ARBA" id="ARBA00023180"/>
    </source>
</evidence>
<dbReference type="STRING" id="1348612.A0A397H9C0"/>
<sequence length="490" mass="57485">MLLIFKRRSRCITSFIYRRRPISILIFLFLFFLIWNKLTTKTNKFQEIQKSFKVDSLVNNVTNENNKVIICNNNNKCSSWEPKYWKDNDLKRESIYHDVKTIKVPLGISMYLVTEENKRLLIPMGFTNCTDQEICKFVTSLDISADLKLALEQIAKFSEDDYQKKKELIYYHNSKLNSLNKDDVTLVTQFSVNRLDRFENALAAWPGPISAVIYLVSPNDINPLLEYFKMDKNLYLYNRVTLTIFKPDYSTDTYLKYPINLLRNMAIKVSFTEYYFVMDADFVPTSQLYNFSVSLLIPLLQKFTQPTAFVVPCIAIKENYSGKYPNTISELRKLFNEGWAYITDKYAGHGPTGNDIFLSRQILNSHPYYEICYESQWEPYYILSKSAPLYDERFRNQGGDKQQHTLLLNALGYRFLALRDHFIYHMDHENLIWPGGGLKQGQLSKDQFNYFEHYIPEIQAKFGTNSRWPRGCSRPLIKDQMRDLLGIGVG</sequence>
<organism evidence="8 9">
    <name type="scientific">Diversispora epigaea</name>
    <dbReference type="NCBI Taxonomy" id="1348612"/>
    <lineage>
        <taxon>Eukaryota</taxon>
        <taxon>Fungi</taxon>
        <taxon>Fungi incertae sedis</taxon>
        <taxon>Mucoromycota</taxon>
        <taxon>Glomeromycotina</taxon>
        <taxon>Glomeromycetes</taxon>
        <taxon>Diversisporales</taxon>
        <taxon>Diversisporaceae</taxon>
        <taxon>Diversispora</taxon>
    </lineage>
</organism>
<evidence type="ECO:0000256" key="1">
    <source>
        <dbReference type="ARBA" id="ARBA00004606"/>
    </source>
</evidence>
<evidence type="ECO:0000313" key="8">
    <source>
        <dbReference type="EMBL" id="RHZ57000.1"/>
    </source>
</evidence>
<dbReference type="PANTHER" id="PTHR12270">
    <property type="entry name" value="GLYCOSYLTRANSFERASE-RELATED"/>
    <property type="match status" value="1"/>
</dbReference>
<dbReference type="PANTHER" id="PTHR12270:SF25">
    <property type="entry name" value="GLYCOSYLTRANSFERASE-LIKE PROTEIN LARGE"/>
    <property type="match status" value="1"/>
</dbReference>
<keyword evidence="5 7" id="KW-0472">Membrane</keyword>
<name>A0A397H9C0_9GLOM</name>
<evidence type="ECO:0008006" key="10">
    <source>
        <dbReference type="Google" id="ProtNLM"/>
    </source>
</evidence>
<dbReference type="Gene3D" id="3.90.550.10">
    <property type="entry name" value="Spore Coat Polysaccharide Biosynthesis Protein SpsA, Chain A"/>
    <property type="match status" value="1"/>
</dbReference>
<keyword evidence="3" id="KW-0735">Signal-anchor</keyword>
<dbReference type="GO" id="GO:0035269">
    <property type="term" value="P:protein O-linked glycosylation via mannose"/>
    <property type="evidence" value="ECO:0007669"/>
    <property type="project" value="TreeGrafter"/>
</dbReference>
<dbReference type="EMBL" id="PQFF01000352">
    <property type="protein sequence ID" value="RHZ57000.1"/>
    <property type="molecule type" value="Genomic_DNA"/>
</dbReference>
<keyword evidence="2 7" id="KW-0812">Transmembrane</keyword>
<protein>
    <recommendedName>
        <fullName evidence="10">Glycosyltransferase family 49 protein</fullName>
    </recommendedName>
</protein>
<evidence type="ECO:0000256" key="4">
    <source>
        <dbReference type="ARBA" id="ARBA00022989"/>
    </source>
</evidence>
<evidence type="ECO:0000256" key="5">
    <source>
        <dbReference type="ARBA" id="ARBA00023136"/>
    </source>
</evidence>
<keyword evidence="9" id="KW-1185">Reference proteome</keyword>
<evidence type="ECO:0000256" key="7">
    <source>
        <dbReference type="SAM" id="Phobius"/>
    </source>
</evidence>
<evidence type="ECO:0000256" key="2">
    <source>
        <dbReference type="ARBA" id="ARBA00022692"/>
    </source>
</evidence>
<comment type="caution">
    <text evidence="8">The sequence shown here is derived from an EMBL/GenBank/DDBJ whole genome shotgun (WGS) entry which is preliminary data.</text>
</comment>
<evidence type="ECO:0000313" key="9">
    <source>
        <dbReference type="Proteomes" id="UP000266861"/>
    </source>
</evidence>
<keyword evidence="6" id="KW-0325">Glycoprotein</keyword>
<dbReference type="Proteomes" id="UP000266861">
    <property type="component" value="Unassembled WGS sequence"/>
</dbReference>
<dbReference type="AlphaFoldDB" id="A0A397H9C0"/>
<accession>A0A397H9C0</accession>
<proteinExistence type="predicted"/>
<reference evidence="8 9" key="1">
    <citation type="submission" date="2018-08" db="EMBL/GenBank/DDBJ databases">
        <title>Genome and evolution of the arbuscular mycorrhizal fungus Diversispora epigaea (formerly Glomus versiforme) and its bacterial endosymbionts.</title>
        <authorList>
            <person name="Sun X."/>
            <person name="Fei Z."/>
            <person name="Harrison M."/>
        </authorList>
    </citation>
    <scope>NUCLEOTIDE SEQUENCE [LARGE SCALE GENOMIC DNA]</scope>
    <source>
        <strain evidence="8 9">IT104</strain>
    </source>
</reference>
<keyword evidence="4 7" id="KW-1133">Transmembrane helix</keyword>
<dbReference type="GO" id="GO:0016020">
    <property type="term" value="C:membrane"/>
    <property type="evidence" value="ECO:0007669"/>
    <property type="project" value="UniProtKB-SubCell"/>
</dbReference>
<dbReference type="GO" id="GO:0015020">
    <property type="term" value="F:glucuronosyltransferase activity"/>
    <property type="evidence" value="ECO:0007669"/>
    <property type="project" value="TreeGrafter"/>
</dbReference>
<dbReference type="InterPro" id="IPR029044">
    <property type="entry name" value="Nucleotide-diphossugar_trans"/>
</dbReference>
<feature type="transmembrane region" description="Helical" evidence="7">
    <location>
        <begin position="21"/>
        <end position="38"/>
    </location>
</feature>
<evidence type="ECO:0000256" key="3">
    <source>
        <dbReference type="ARBA" id="ARBA00022968"/>
    </source>
</evidence>
<dbReference type="Pfam" id="PF13896">
    <property type="entry name" value="Glyco_transf_49"/>
    <property type="match status" value="1"/>
</dbReference>
<dbReference type="InterPro" id="IPR051292">
    <property type="entry name" value="Xyl/GlcA_transferase"/>
</dbReference>
<comment type="subcellular location">
    <subcellularLocation>
        <location evidence="1">Membrane</location>
        <topology evidence="1">Single-pass type II membrane protein</topology>
    </subcellularLocation>
</comment>
<dbReference type="GO" id="GO:0042285">
    <property type="term" value="F:xylosyltransferase activity"/>
    <property type="evidence" value="ECO:0007669"/>
    <property type="project" value="TreeGrafter"/>
</dbReference>
<dbReference type="OrthoDB" id="411524at2759"/>
<gene>
    <name evidence="8" type="ORF">Glove_395g77</name>
</gene>
<dbReference type="SUPFAM" id="SSF53448">
    <property type="entry name" value="Nucleotide-diphospho-sugar transferases"/>
    <property type="match status" value="1"/>
</dbReference>